<dbReference type="OrthoDB" id="4497239at2"/>
<dbReference type="InterPro" id="IPR008949">
    <property type="entry name" value="Isoprenoid_synthase_dom_sf"/>
</dbReference>
<evidence type="ECO:0000256" key="2">
    <source>
        <dbReference type="ARBA" id="ARBA00006706"/>
    </source>
</evidence>
<protein>
    <submittedName>
        <fullName evidence="7">Serralysin</fullName>
    </submittedName>
</protein>
<evidence type="ECO:0000313" key="8">
    <source>
        <dbReference type="Proteomes" id="UP000236146"/>
    </source>
</evidence>
<dbReference type="AlphaFoldDB" id="A0A2K1SW64"/>
<keyword evidence="4" id="KW-0479">Metal-binding</keyword>
<dbReference type="InterPro" id="IPR033749">
    <property type="entry name" value="Polyprenyl_synt_CS"/>
</dbReference>
<dbReference type="Proteomes" id="UP000236146">
    <property type="component" value="Unassembled WGS sequence"/>
</dbReference>
<evidence type="ECO:0000256" key="1">
    <source>
        <dbReference type="ARBA" id="ARBA00001946"/>
    </source>
</evidence>
<dbReference type="CDD" id="cd00685">
    <property type="entry name" value="Trans_IPPS_HT"/>
    <property type="match status" value="1"/>
</dbReference>
<evidence type="ECO:0000256" key="3">
    <source>
        <dbReference type="ARBA" id="ARBA00022679"/>
    </source>
</evidence>
<dbReference type="SUPFAM" id="SSF48576">
    <property type="entry name" value="Terpenoid synthases"/>
    <property type="match status" value="1"/>
</dbReference>
<evidence type="ECO:0000313" key="7">
    <source>
        <dbReference type="EMBL" id="PNS43761.1"/>
    </source>
</evidence>
<dbReference type="GO" id="GO:0046872">
    <property type="term" value="F:metal ion binding"/>
    <property type="evidence" value="ECO:0007669"/>
    <property type="project" value="UniProtKB-KW"/>
</dbReference>
<proteinExistence type="inferred from homology"/>
<reference evidence="7 8" key="1">
    <citation type="submission" date="2016-10" db="EMBL/GenBank/DDBJ databases">
        <authorList>
            <person name="Varghese N."/>
        </authorList>
    </citation>
    <scope>NUCLEOTIDE SEQUENCE [LARGE SCALE GENOMIC DNA]</scope>
    <source>
        <strain evidence="7 8">KA00225</strain>
    </source>
</reference>
<dbReference type="GO" id="GO:0004659">
    <property type="term" value="F:prenyltransferase activity"/>
    <property type="evidence" value="ECO:0007669"/>
    <property type="project" value="InterPro"/>
</dbReference>
<dbReference type="Pfam" id="PF00348">
    <property type="entry name" value="polyprenyl_synt"/>
    <property type="match status" value="1"/>
</dbReference>
<dbReference type="InterPro" id="IPR000092">
    <property type="entry name" value="Polyprenyl_synt"/>
</dbReference>
<evidence type="ECO:0000256" key="5">
    <source>
        <dbReference type="ARBA" id="ARBA00022842"/>
    </source>
</evidence>
<accession>A0A2K1SW64</accession>
<dbReference type="GO" id="GO:0008299">
    <property type="term" value="P:isoprenoid biosynthetic process"/>
    <property type="evidence" value="ECO:0007669"/>
    <property type="project" value="InterPro"/>
</dbReference>
<evidence type="ECO:0000256" key="4">
    <source>
        <dbReference type="ARBA" id="ARBA00022723"/>
    </source>
</evidence>
<dbReference type="PANTHER" id="PTHR12001">
    <property type="entry name" value="GERANYLGERANYL PYROPHOSPHATE SYNTHASE"/>
    <property type="match status" value="1"/>
</dbReference>
<dbReference type="PROSITE" id="PS00723">
    <property type="entry name" value="POLYPRENYL_SYNTHASE_1"/>
    <property type="match status" value="1"/>
</dbReference>
<comment type="caution">
    <text evidence="7">The sequence shown here is derived from an EMBL/GenBank/DDBJ whole genome shotgun (WGS) entry which is preliminary data.</text>
</comment>
<comment type="similarity">
    <text evidence="2 6">Belongs to the FPP/GGPP synthase family.</text>
</comment>
<dbReference type="SFLD" id="SFLDS00005">
    <property type="entry name" value="Isoprenoid_Synthase_Type_I"/>
    <property type="match status" value="1"/>
</dbReference>
<keyword evidence="3 6" id="KW-0808">Transferase</keyword>
<dbReference type="PANTHER" id="PTHR12001:SF85">
    <property type="entry name" value="SHORT CHAIN ISOPRENYL DIPHOSPHATE SYNTHASE"/>
    <property type="match status" value="1"/>
</dbReference>
<sequence length="372" mass="41223">MDIDAELKQIESRIGVLIEQQFESPACKNLRSACKDTMQTVIDQAFTSSEGGKRLRALLALCSYDAVLATKSNAQNLDFEPSLDDPKRMSMIDMACAIEVFQTAALIHDDIIDESSLRRGKPSAYYALTNVYDSQQIGTGLGLMLGDLLASESFDIARNSANNLSNTQELLATFADTQRNVCLGQVLDLSIEMMDLSDPKTLADSSVNVFRWKTASYTTVAPMHLGLLAAGFTVEQAHDFAYSVGEPLGIAFQLADDLLDVVSDPKHTGKPVGGDIREGKRATLLADALQTSNESDRKYLQEAYTKKTRDDEDVKKVISIFHTSGAIDKSKERIKDLWNKSQEALDNSDLNECGKDIMRQIMNRFIPEQWRK</sequence>
<keyword evidence="5" id="KW-0460">Magnesium</keyword>
<comment type="cofactor">
    <cofactor evidence="1">
        <name>Mg(2+)</name>
        <dbReference type="ChEBI" id="CHEBI:18420"/>
    </cofactor>
</comment>
<name>A0A2K1SW64_GARVA</name>
<dbReference type="EMBL" id="MNLH01000001">
    <property type="protein sequence ID" value="PNS43761.1"/>
    <property type="molecule type" value="Genomic_DNA"/>
</dbReference>
<gene>
    <name evidence="7" type="ORF">BFS05_00590</name>
</gene>
<evidence type="ECO:0000256" key="6">
    <source>
        <dbReference type="RuleBase" id="RU004466"/>
    </source>
</evidence>
<dbReference type="PROSITE" id="PS00444">
    <property type="entry name" value="POLYPRENYL_SYNTHASE_2"/>
    <property type="match status" value="1"/>
</dbReference>
<dbReference type="Gene3D" id="1.10.600.10">
    <property type="entry name" value="Farnesyl Diphosphate Synthase"/>
    <property type="match status" value="1"/>
</dbReference>
<dbReference type="RefSeq" id="WP_103084141.1">
    <property type="nucleotide sequence ID" value="NZ_MNLH01000001.1"/>
</dbReference>
<organism evidence="7 8">
    <name type="scientific">Gardnerella vaginalis</name>
    <dbReference type="NCBI Taxonomy" id="2702"/>
    <lineage>
        <taxon>Bacteria</taxon>
        <taxon>Bacillati</taxon>
        <taxon>Actinomycetota</taxon>
        <taxon>Actinomycetes</taxon>
        <taxon>Bifidobacteriales</taxon>
        <taxon>Bifidobacteriaceae</taxon>
        <taxon>Gardnerella</taxon>
    </lineage>
</organism>